<proteinExistence type="predicted"/>
<dbReference type="InterPro" id="IPR000859">
    <property type="entry name" value="CUB_dom"/>
</dbReference>
<dbReference type="Gene3D" id="2.60.120.290">
    <property type="entry name" value="Spermadhesin, CUB domain"/>
    <property type="match status" value="1"/>
</dbReference>
<keyword evidence="3" id="KW-1133">Transmembrane helix</keyword>
<dbReference type="SUPFAM" id="SSF49854">
    <property type="entry name" value="Spermadhesin, CUB domain"/>
    <property type="match status" value="1"/>
</dbReference>
<organism evidence="5 6">
    <name type="scientific">Vespula squamosa</name>
    <name type="common">Southern yellow jacket</name>
    <name type="synonym">Wasp</name>
    <dbReference type="NCBI Taxonomy" id="30214"/>
    <lineage>
        <taxon>Eukaryota</taxon>
        <taxon>Metazoa</taxon>
        <taxon>Ecdysozoa</taxon>
        <taxon>Arthropoda</taxon>
        <taxon>Hexapoda</taxon>
        <taxon>Insecta</taxon>
        <taxon>Pterygota</taxon>
        <taxon>Neoptera</taxon>
        <taxon>Endopterygota</taxon>
        <taxon>Hymenoptera</taxon>
        <taxon>Apocrita</taxon>
        <taxon>Aculeata</taxon>
        <taxon>Vespoidea</taxon>
        <taxon>Vespidae</taxon>
        <taxon>Vespinae</taxon>
        <taxon>Vespula</taxon>
    </lineage>
</organism>
<feature type="domain" description="CUB" evidence="4">
    <location>
        <begin position="140"/>
        <end position="257"/>
    </location>
</feature>
<dbReference type="PANTHER" id="PTHR33236">
    <property type="entry name" value="INTRAFLAGELLAR TRANSPORT PROTEIN 122 FAMILY PROTEIN-RELATED"/>
    <property type="match status" value="1"/>
</dbReference>
<dbReference type="PROSITE" id="PS01180">
    <property type="entry name" value="CUB"/>
    <property type="match status" value="1"/>
</dbReference>
<sequence length="433" mass="48520">MVSSWHFQELANYSESPSKQRPLLVLQNAEKSDILLEMFSIMLAVLFGIFSFVTGQFFDHNNTLMTNEVMEKIPYNPYMIRQKKFFPFFSVIRFANSQCLASNSLNGTCFTRRECYNYGGTPSGTCANGLGICCVFQKTCGSTTNINNTYFINPSYPTTYKGGERCTITVNKCNSDICQIRLDFIDFSLAQPNMNGTCDYDLFLITGASSSVPRICGENSNQHVYADFNGVSPITISIGTNADYAFDRRWNIRIQQIACDSLWREKIRNIIWYILAPNGCLQYYKSTSDTVTSFNYGTNVNSRSPMVGTREMVNLNYGVCVRMALGYCSIQWSQSDINSFSISGDTNALDPTVIGTSEVAESGLNCMDDFVIIPNPSEDGIPDNTERFCGNAFITKTSTLKPFVLYVVTNDNELTDAQNKGFKLTYRQLPCAV</sequence>
<evidence type="ECO:0000313" key="6">
    <source>
        <dbReference type="Proteomes" id="UP001607302"/>
    </source>
</evidence>
<comment type="caution">
    <text evidence="2">Lacks conserved residue(s) required for the propagation of feature annotation.</text>
</comment>
<name>A0ABD2A7Q3_VESSQ</name>
<dbReference type="Proteomes" id="UP001607302">
    <property type="component" value="Unassembled WGS sequence"/>
</dbReference>
<evidence type="ECO:0000256" key="2">
    <source>
        <dbReference type="PROSITE-ProRule" id="PRU00059"/>
    </source>
</evidence>
<evidence type="ECO:0000313" key="5">
    <source>
        <dbReference type="EMBL" id="KAL2716392.1"/>
    </source>
</evidence>
<evidence type="ECO:0000256" key="3">
    <source>
        <dbReference type="SAM" id="Phobius"/>
    </source>
</evidence>
<keyword evidence="3" id="KW-0812">Transmembrane</keyword>
<dbReference type="InterPro" id="IPR035914">
    <property type="entry name" value="Sperma_CUB_dom_sf"/>
</dbReference>
<evidence type="ECO:0000259" key="4">
    <source>
        <dbReference type="PROSITE" id="PS01180"/>
    </source>
</evidence>
<dbReference type="Pfam" id="PF26080">
    <property type="entry name" value="CUB_animal"/>
    <property type="match status" value="1"/>
</dbReference>
<keyword evidence="1" id="KW-1015">Disulfide bond</keyword>
<dbReference type="PANTHER" id="PTHR33236:SF5">
    <property type="entry name" value="CUB DOMAIN-CONTAINING PROTEIN"/>
    <property type="match status" value="1"/>
</dbReference>
<evidence type="ECO:0000256" key="1">
    <source>
        <dbReference type="ARBA" id="ARBA00023157"/>
    </source>
</evidence>
<feature type="transmembrane region" description="Helical" evidence="3">
    <location>
        <begin position="34"/>
        <end position="58"/>
    </location>
</feature>
<dbReference type="InterPro" id="IPR058698">
    <property type="entry name" value="CUB_metazoa"/>
</dbReference>
<dbReference type="EMBL" id="JAUDFV010000154">
    <property type="protein sequence ID" value="KAL2716392.1"/>
    <property type="molecule type" value="Genomic_DNA"/>
</dbReference>
<dbReference type="AlphaFoldDB" id="A0ABD2A7Q3"/>
<reference evidence="5 6" key="1">
    <citation type="journal article" date="2024" name="Ann. Entomol. Soc. Am.">
        <title>Genomic analyses of the southern and eastern yellowjacket wasps (Hymenoptera: Vespidae) reveal evolutionary signatures of social life.</title>
        <authorList>
            <person name="Catto M.A."/>
            <person name="Caine P.B."/>
            <person name="Orr S.E."/>
            <person name="Hunt B.G."/>
            <person name="Goodisman M.A.D."/>
        </authorList>
    </citation>
    <scope>NUCLEOTIDE SEQUENCE [LARGE SCALE GENOMIC DNA]</scope>
    <source>
        <strain evidence="5">233</strain>
        <tissue evidence="5">Head and thorax</tissue>
    </source>
</reference>
<accession>A0ABD2A7Q3</accession>
<dbReference type="Pfam" id="PF00431">
    <property type="entry name" value="CUB"/>
    <property type="match status" value="1"/>
</dbReference>
<keyword evidence="6" id="KW-1185">Reference proteome</keyword>
<comment type="caution">
    <text evidence="5">The sequence shown here is derived from an EMBL/GenBank/DDBJ whole genome shotgun (WGS) entry which is preliminary data.</text>
</comment>
<gene>
    <name evidence="5" type="ORF">V1478_014068</name>
</gene>
<keyword evidence="3" id="KW-0472">Membrane</keyword>
<protein>
    <submittedName>
        <fullName evidence="5">Intraflagellar transport protein 122-like protein</fullName>
    </submittedName>
</protein>